<feature type="transmembrane region" description="Helical" evidence="8">
    <location>
        <begin position="159"/>
        <end position="177"/>
    </location>
</feature>
<dbReference type="InterPro" id="IPR020846">
    <property type="entry name" value="MFS_dom"/>
</dbReference>
<dbReference type="FunFam" id="1.20.1720.10:FF:000012">
    <property type="entry name" value="MFS toxin efflux pump (AflT)"/>
    <property type="match status" value="1"/>
</dbReference>
<feature type="compositionally biased region" description="Basic and acidic residues" evidence="7">
    <location>
        <begin position="75"/>
        <end position="84"/>
    </location>
</feature>
<evidence type="ECO:0000313" key="10">
    <source>
        <dbReference type="EMBL" id="KAG7043782.1"/>
    </source>
</evidence>
<evidence type="ECO:0000256" key="8">
    <source>
        <dbReference type="SAM" id="Phobius"/>
    </source>
</evidence>
<evidence type="ECO:0000313" key="11">
    <source>
        <dbReference type="Proteomes" id="UP000699042"/>
    </source>
</evidence>
<dbReference type="AlphaFoldDB" id="A0A9P7UD75"/>
<evidence type="ECO:0000259" key="9">
    <source>
        <dbReference type="PROSITE" id="PS50850"/>
    </source>
</evidence>
<evidence type="ECO:0000256" key="3">
    <source>
        <dbReference type="ARBA" id="ARBA00022692"/>
    </source>
</evidence>
<dbReference type="Gene3D" id="1.20.1720.10">
    <property type="entry name" value="Multidrug resistance protein D"/>
    <property type="match status" value="1"/>
</dbReference>
<evidence type="ECO:0000256" key="1">
    <source>
        <dbReference type="ARBA" id="ARBA00004141"/>
    </source>
</evidence>
<feature type="region of interest" description="Disordered" evidence="7">
    <location>
        <begin position="1"/>
        <end position="109"/>
    </location>
</feature>
<keyword evidence="5 8" id="KW-0472">Membrane</keyword>
<dbReference type="InterPro" id="IPR036259">
    <property type="entry name" value="MFS_trans_sf"/>
</dbReference>
<feature type="transmembrane region" description="Helical" evidence="8">
    <location>
        <begin position="277"/>
        <end position="297"/>
    </location>
</feature>
<dbReference type="InterPro" id="IPR001138">
    <property type="entry name" value="Zn2Cys6_DnaBD"/>
</dbReference>
<dbReference type="PANTHER" id="PTHR23501">
    <property type="entry name" value="MAJOR FACILITATOR SUPERFAMILY"/>
    <property type="match status" value="1"/>
</dbReference>
<feature type="compositionally biased region" description="Polar residues" evidence="7">
    <location>
        <begin position="63"/>
        <end position="74"/>
    </location>
</feature>
<protein>
    <submittedName>
        <fullName evidence="10">Major facilitator superfamily transporter</fullName>
    </submittedName>
</protein>
<dbReference type="Gene3D" id="1.20.1250.20">
    <property type="entry name" value="MFS general substrate transporter like domains"/>
    <property type="match status" value="1"/>
</dbReference>
<feature type="transmembrane region" description="Helical" evidence="8">
    <location>
        <begin position="121"/>
        <end position="147"/>
    </location>
</feature>
<dbReference type="Pfam" id="PF07690">
    <property type="entry name" value="MFS_1"/>
    <property type="match status" value="1"/>
</dbReference>
<feature type="transmembrane region" description="Helical" evidence="8">
    <location>
        <begin position="350"/>
        <end position="370"/>
    </location>
</feature>
<feature type="compositionally biased region" description="Basic and acidic residues" evidence="7">
    <location>
        <begin position="32"/>
        <end position="61"/>
    </location>
</feature>
<dbReference type="GO" id="GO:0000981">
    <property type="term" value="F:DNA-binding transcription factor activity, RNA polymerase II-specific"/>
    <property type="evidence" value="ECO:0007669"/>
    <property type="project" value="InterPro"/>
</dbReference>
<keyword evidence="11" id="KW-1185">Reference proteome</keyword>
<dbReference type="GO" id="GO:0022857">
    <property type="term" value="F:transmembrane transporter activity"/>
    <property type="evidence" value="ECO:0007669"/>
    <property type="project" value="InterPro"/>
</dbReference>
<dbReference type="Pfam" id="PF11951">
    <property type="entry name" value="Fungal_trans_2"/>
    <property type="match status" value="1"/>
</dbReference>
<keyword evidence="3 8" id="KW-0812">Transmembrane</keyword>
<dbReference type="GO" id="GO:0005886">
    <property type="term" value="C:plasma membrane"/>
    <property type="evidence" value="ECO:0007669"/>
    <property type="project" value="TreeGrafter"/>
</dbReference>
<dbReference type="InterPro" id="IPR011701">
    <property type="entry name" value="MFS"/>
</dbReference>
<dbReference type="Proteomes" id="UP000699042">
    <property type="component" value="Unassembled WGS sequence"/>
</dbReference>
<accession>A0A9P7UD75</accession>
<dbReference type="SUPFAM" id="SSF57701">
    <property type="entry name" value="Zn2/Cys6 DNA-binding domain"/>
    <property type="match status" value="1"/>
</dbReference>
<keyword evidence="4 8" id="KW-1133">Transmembrane helix</keyword>
<feature type="transmembrane region" description="Helical" evidence="8">
    <location>
        <begin position="424"/>
        <end position="441"/>
    </location>
</feature>
<comment type="subcellular location">
    <subcellularLocation>
        <location evidence="1">Membrane</location>
        <topology evidence="1">Multi-pass membrane protein</topology>
    </subcellularLocation>
</comment>
<dbReference type="GO" id="GO:0008270">
    <property type="term" value="F:zinc ion binding"/>
    <property type="evidence" value="ECO:0007669"/>
    <property type="project" value="InterPro"/>
</dbReference>
<proteinExistence type="predicted"/>
<dbReference type="PANTHER" id="PTHR23501:SF201">
    <property type="entry name" value="MFS AFLATOXIN EFFLUX PUMP"/>
    <property type="match status" value="1"/>
</dbReference>
<feature type="transmembrane region" description="Helical" evidence="8">
    <location>
        <begin position="588"/>
        <end position="606"/>
    </location>
</feature>
<dbReference type="CDD" id="cd17502">
    <property type="entry name" value="MFS_Azr1_MDR_like"/>
    <property type="match status" value="1"/>
</dbReference>
<dbReference type="Pfam" id="PF00172">
    <property type="entry name" value="Zn_clus"/>
    <property type="match status" value="1"/>
</dbReference>
<feature type="transmembrane region" description="Helical" evidence="8">
    <location>
        <begin position="448"/>
        <end position="469"/>
    </location>
</feature>
<evidence type="ECO:0000256" key="7">
    <source>
        <dbReference type="SAM" id="MobiDB-lite"/>
    </source>
</evidence>
<keyword evidence="6" id="KW-0539">Nucleus</keyword>
<comment type="caution">
    <text evidence="10">The sequence shown here is derived from an EMBL/GenBank/DDBJ whole genome shotgun (WGS) entry which is preliminary data.</text>
</comment>
<dbReference type="PROSITE" id="PS50850">
    <property type="entry name" value="MFS"/>
    <property type="match status" value="1"/>
</dbReference>
<feature type="transmembrane region" description="Helical" evidence="8">
    <location>
        <begin position="481"/>
        <end position="503"/>
    </location>
</feature>
<keyword evidence="2" id="KW-0813">Transport</keyword>
<organism evidence="10 11">
    <name type="scientific">Colletotrichum scovillei</name>
    <dbReference type="NCBI Taxonomy" id="1209932"/>
    <lineage>
        <taxon>Eukaryota</taxon>
        <taxon>Fungi</taxon>
        <taxon>Dikarya</taxon>
        <taxon>Ascomycota</taxon>
        <taxon>Pezizomycotina</taxon>
        <taxon>Sordariomycetes</taxon>
        <taxon>Hypocreomycetidae</taxon>
        <taxon>Glomerellales</taxon>
        <taxon>Glomerellaceae</taxon>
        <taxon>Colletotrichum</taxon>
        <taxon>Colletotrichum acutatum species complex</taxon>
    </lineage>
</organism>
<feature type="transmembrane region" description="Helical" evidence="8">
    <location>
        <begin position="214"/>
        <end position="234"/>
    </location>
</feature>
<dbReference type="InterPro" id="IPR036864">
    <property type="entry name" value="Zn2-C6_fun-type_DNA-bd_sf"/>
</dbReference>
<reference evidence="10" key="1">
    <citation type="submission" date="2021-05" db="EMBL/GenBank/DDBJ databases">
        <title>Comparative genomics of three Colletotrichum scovillei strains and genetic complementation revealed genes involved fungal growth and virulence on chili pepper.</title>
        <authorList>
            <person name="Hsieh D.-K."/>
            <person name="Chuang S.-C."/>
            <person name="Chen C.-Y."/>
            <person name="Chao Y.-T."/>
            <person name="Lu M.-Y.J."/>
            <person name="Lee M.-H."/>
            <person name="Shih M.-C."/>
        </authorList>
    </citation>
    <scope>NUCLEOTIDE SEQUENCE</scope>
    <source>
        <strain evidence="10">Coll-153</strain>
    </source>
</reference>
<feature type="transmembrane region" description="Helical" evidence="8">
    <location>
        <begin position="317"/>
        <end position="338"/>
    </location>
</feature>
<dbReference type="FunFam" id="1.20.1250.20:FF:000196">
    <property type="entry name" value="MFS toxin efflux pump (AflT)"/>
    <property type="match status" value="1"/>
</dbReference>
<feature type="transmembrane region" description="Helical" evidence="8">
    <location>
        <begin position="391"/>
        <end position="412"/>
    </location>
</feature>
<evidence type="ECO:0000256" key="5">
    <source>
        <dbReference type="ARBA" id="ARBA00023136"/>
    </source>
</evidence>
<feature type="domain" description="Major facilitator superfamily (MFS) profile" evidence="9">
    <location>
        <begin position="124"/>
        <end position="611"/>
    </location>
</feature>
<dbReference type="InterPro" id="IPR021858">
    <property type="entry name" value="Fun_TF"/>
</dbReference>
<feature type="transmembrane region" description="Helical" evidence="8">
    <location>
        <begin position="189"/>
        <end position="208"/>
    </location>
</feature>
<evidence type="ECO:0000256" key="2">
    <source>
        <dbReference type="ARBA" id="ARBA00022448"/>
    </source>
</evidence>
<dbReference type="SUPFAM" id="SSF103473">
    <property type="entry name" value="MFS general substrate transporter"/>
    <property type="match status" value="1"/>
</dbReference>
<evidence type="ECO:0000256" key="4">
    <source>
        <dbReference type="ARBA" id="ARBA00022989"/>
    </source>
</evidence>
<feature type="transmembrane region" description="Helical" evidence="8">
    <location>
        <begin position="246"/>
        <end position="265"/>
    </location>
</feature>
<sequence length="1142" mass="125780">MADAGARPVEGDTASEKTREVETSNSSTRTLTPRESDERQEKKSSEEKPIEPEIESERPTEKATVQSSAISANESHNDVSKQPDVDDDVDEKADIEGGPPTGSPPVFDEAEENFKPKTITFWLVILSNFVAMFLVALDRTIIATAIPRITDEFQSLGDIGWYGSAYMLTTAASQLVFGRIYKFYSLRGAFLGSILIFEIGSLICGVAPSSPVLIAGRAIAGVGSAGIFTGAMMVMIPMIPLHKRPMFQGIFGMVFGLASVIGPLVGGGFTSNVTWRWCFYINLPIGGVAFVFLFFMLKAPRRQPQEPATLFQHFKRLDPLGTLFFVPSVVSLLLALEWGGSEYAWNDGRIIALFVVFGVAFMAFAAVQVFMPKTATVPVRIIKQRTMLAGAFFMLFLAGSMMLAVYYLPIWFQAVQGANPVNSGIYTIPLVLSIVVSSIISGGATQKIGYYVPSMILCPCIMSVGLGLMSTFQPGISSGHWIGYQFLTGFGLGFGMQTVGLAVQAVLPKEDVSTGVSISFFAQQLGAAIFVSVGQSILSNLLVSELSGIPGLSAQAIVNTGATNLHTVVPAQFLDVVVRAYNYACTRIFLAGMGLSLATLICALFMEWKNIKKNKKQQRAKQRASQLRPGDMGAIRRIKCGEERPACSRCTSTGRACDGYDKGLPVRPRDSDALVPQALLIRVLSESQNPRLLRPLVADIDGTHTERVYFHRFRRMAEAGLSNHVTNLTSFWSRIATQLSHSDDAVKHAIVALGSAHHMYQTAPPRGGETPPRELEIFTIQQYGTAMSKLSSYAHVPMKDRITVTLLCCVSFVCIESLRNNWRPALTHLSNGLRIIESLPMSKLNELRDAVPAHASADSSEDVLSMDYILRLFATWEISCALFAENFKPVIAIKLYEGRELDDTLLDEFKTIADAHRAIVQYTRDVFALVWLTKEQQGDDEFWARPVPHRQHKILMERGNHLTGLFQRFMERPQAPASGTKEHHSICLDMLHYKCARLICQTLHQKPHQRQQSPDVVAQHAELVSLAALLHQGLVAKQRETGAMPRSFTLDIGIIPPLYFILVTCQDPVIQGKALGVLRNYPQRENLWDGNFVRNLLVTVENVSYGPVHPLKDVPHSLAFGKGIPALYEKLQELRINVEGGD</sequence>
<gene>
    <name evidence="10" type="ORF">JMJ77_011604</name>
</gene>
<name>A0A9P7UD75_9PEZI</name>
<evidence type="ECO:0000256" key="6">
    <source>
        <dbReference type="ARBA" id="ARBA00023242"/>
    </source>
</evidence>
<dbReference type="EMBL" id="JAESDN010000011">
    <property type="protein sequence ID" value="KAG7043782.1"/>
    <property type="molecule type" value="Genomic_DNA"/>
</dbReference>
<dbReference type="CDD" id="cd00067">
    <property type="entry name" value="GAL4"/>
    <property type="match status" value="1"/>
</dbReference>